<evidence type="ECO:0000313" key="10">
    <source>
        <dbReference type="EMBL" id="OGD57394.1"/>
    </source>
</evidence>
<feature type="domain" description="TaqI-like C-terminal specificity" evidence="9">
    <location>
        <begin position="687"/>
        <end position="811"/>
    </location>
</feature>
<dbReference type="PANTHER" id="PTHR33841">
    <property type="entry name" value="DNA METHYLTRANSFERASE YEEA-RELATED"/>
    <property type="match status" value="1"/>
</dbReference>
<organism evidence="10 11">
    <name type="scientific">Candidatus Beckwithbacteria bacterium RIFCSPLOWO2_02_FULL_47_23</name>
    <dbReference type="NCBI Taxonomy" id="1797463"/>
    <lineage>
        <taxon>Bacteria</taxon>
        <taxon>Candidatus Beckwithiibacteriota</taxon>
    </lineage>
</organism>
<dbReference type="EC" id="2.1.1.72" evidence="1"/>
<dbReference type="PANTHER" id="PTHR33841:SF1">
    <property type="entry name" value="DNA METHYLTRANSFERASE A"/>
    <property type="match status" value="1"/>
</dbReference>
<evidence type="ECO:0000259" key="9">
    <source>
        <dbReference type="Pfam" id="PF12950"/>
    </source>
</evidence>
<dbReference type="GO" id="GO:0009007">
    <property type="term" value="F:site-specific DNA-methyltransferase (adenine-specific) activity"/>
    <property type="evidence" value="ECO:0007669"/>
    <property type="project" value="UniProtKB-EC"/>
</dbReference>
<dbReference type="InterPro" id="IPR011639">
    <property type="entry name" value="MethylTrfase_TaqI-like_dom"/>
</dbReference>
<evidence type="ECO:0000259" key="8">
    <source>
        <dbReference type="Pfam" id="PF07669"/>
    </source>
</evidence>
<dbReference type="EMBL" id="MEZQ01000068">
    <property type="protein sequence ID" value="OGD57394.1"/>
    <property type="molecule type" value="Genomic_DNA"/>
</dbReference>
<keyword evidence="6" id="KW-0238">DNA-binding</keyword>
<dbReference type="SUPFAM" id="SSF53335">
    <property type="entry name" value="S-adenosyl-L-methionine-dependent methyltransferases"/>
    <property type="match status" value="1"/>
</dbReference>
<dbReference type="Gene3D" id="3.90.220.10">
    <property type="entry name" value="Adenine-n6-DNA-methyltransferase Taqi, Chain A, domain 2"/>
    <property type="match status" value="1"/>
</dbReference>
<dbReference type="Proteomes" id="UP000176364">
    <property type="component" value="Unassembled WGS sequence"/>
</dbReference>
<dbReference type="PRINTS" id="PR00507">
    <property type="entry name" value="N12N6MTFRASE"/>
</dbReference>
<sequence>MKIFSKSEAKQEIAALIKKFEALNSTKRKKYNEANTRKDFILPLFHALNWDVYNSQSSNEVVEEEATASGWIDYSFRLHNLTQFLLEAKAIPADLNKDQWAKQAIEYGWNKGISWVVLTDFEGLKVFSSDWKTPNPRANLTFTYKDYLKRFNDLWLLSRESVEKGELNAQAQKWGITAKRVSVNEVLAQDLVEWREILTNNFRQWNTKISLHDLEESVQRILDRLIFIRVVEDRSIEEKTLWQAYQKWEANGNDPANFIKSLAPIFRIYDEKYNSNLFKKHLCEDLNTDGDPFGKIIPKLYGEKESGIKYRFDAINSDVLGGVYEQYLGKVQQREGVVSKRKKQGIYYTPSYIVEYIVQNTLGKLLKETPGLADREKIKILDPACGSGSFLIKAFELMDENLRKDRPEQALRKCRILTENIYGVDLDEQAIEIARLNLLMKALVPNQKLPMLTEHMKVGNSLIDDPKIDKKAFNWQEEFEDVFKQKNSGFDVIIENPPWGADIDKFTKYFERKYPNSTKNYKDIYKIFIDRSIGLLRSGGYLGLIVPSTFLYQPRYEDIKDLINQYENFVINLGEKIFRGVQLPSCIVVLKKIPGKNKFTVDLTRTDRNKLSAVFTSINERGAESLQQKEQKIEKDTGLTFDNIFLFKDAGINYQAVNIGKARKGQSKLGKLLFYKGGREDPKDIEYWKGSNIDRFYIQEETDLFVRTDYKNFIQPNERVILNKVFFELKPKIVWRQTASRIIATIDLKGVWFGRSILGALIKNELKREINIYYALAIFNSTYINFLYRKKVFETGRLFPQVKLKYLRNLPFAIASEKDQREIAAMVAGIIALYKKLNSIDKSSDNAENFRNKIKKIEKDINQNIYRLYKLNQEEVKIVENQNNSL</sequence>
<comment type="catalytic activity">
    <reaction evidence="7">
        <text>a 2'-deoxyadenosine in DNA + S-adenosyl-L-methionine = an N(6)-methyl-2'-deoxyadenosine in DNA + S-adenosyl-L-homocysteine + H(+)</text>
        <dbReference type="Rhea" id="RHEA:15197"/>
        <dbReference type="Rhea" id="RHEA-COMP:12418"/>
        <dbReference type="Rhea" id="RHEA-COMP:12419"/>
        <dbReference type="ChEBI" id="CHEBI:15378"/>
        <dbReference type="ChEBI" id="CHEBI:57856"/>
        <dbReference type="ChEBI" id="CHEBI:59789"/>
        <dbReference type="ChEBI" id="CHEBI:90615"/>
        <dbReference type="ChEBI" id="CHEBI:90616"/>
        <dbReference type="EC" id="2.1.1.72"/>
    </reaction>
</comment>
<keyword evidence="2" id="KW-0489">Methyltransferase</keyword>
<accession>A0A1F5DQR2</accession>
<keyword evidence="4" id="KW-0949">S-adenosyl-L-methionine</keyword>
<protein>
    <recommendedName>
        <fullName evidence="1">site-specific DNA-methyltransferase (adenine-specific)</fullName>
        <ecNumber evidence="1">2.1.1.72</ecNumber>
    </recommendedName>
</protein>
<evidence type="ECO:0000256" key="5">
    <source>
        <dbReference type="ARBA" id="ARBA00022747"/>
    </source>
</evidence>
<dbReference type="GO" id="GO:0003677">
    <property type="term" value="F:DNA binding"/>
    <property type="evidence" value="ECO:0007669"/>
    <property type="project" value="UniProtKB-KW"/>
</dbReference>
<keyword evidence="5" id="KW-0680">Restriction system</keyword>
<dbReference type="GO" id="GO:0032259">
    <property type="term" value="P:methylation"/>
    <property type="evidence" value="ECO:0007669"/>
    <property type="project" value="UniProtKB-KW"/>
</dbReference>
<dbReference type="GO" id="GO:0009307">
    <property type="term" value="P:DNA restriction-modification system"/>
    <property type="evidence" value="ECO:0007669"/>
    <property type="project" value="UniProtKB-KW"/>
</dbReference>
<dbReference type="Pfam" id="PF07669">
    <property type="entry name" value="Eco57I"/>
    <property type="match status" value="1"/>
</dbReference>
<dbReference type="InterPro" id="IPR050953">
    <property type="entry name" value="N4_N6_ade-DNA_methylase"/>
</dbReference>
<evidence type="ECO:0000256" key="7">
    <source>
        <dbReference type="ARBA" id="ARBA00047942"/>
    </source>
</evidence>
<proteinExistence type="predicted"/>
<gene>
    <name evidence="10" type="ORF">A3I57_02165</name>
</gene>
<evidence type="ECO:0000256" key="2">
    <source>
        <dbReference type="ARBA" id="ARBA00022603"/>
    </source>
</evidence>
<evidence type="ECO:0000256" key="4">
    <source>
        <dbReference type="ARBA" id="ARBA00022691"/>
    </source>
</evidence>
<keyword evidence="3" id="KW-0808">Transferase</keyword>
<dbReference type="PROSITE" id="PS00092">
    <property type="entry name" value="N6_MTASE"/>
    <property type="match status" value="1"/>
</dbReference>
<evidence type="ECO:0000256" key="6">
    <source>
        <dbReference type="ARBA" id="ARBA00023125"/>
    </source>
</evidence>
<feature type="domain" description="Type II methyltransferase M.TaqI-like" evidence="8">
    <location>
        <begin position="419"/>
        <end position="566"/>
    </location>
</feature>
<dbReference type="SUPFAM" id="SSF116734">
    <property type="entry name" value="DNA methylase specificity domain"/>
    <property type="match status" value="1"/>
</dbReference>
<evidence type="ECO:0000256" key="1">
    <source>
        <dbReference type="ARBA" id="ARBA00011900"/>
    </source>
</evidence>
<dbReference type="AlphaFoldDB" id="A0A1F5DQR2"/>
<dbReference type="InterPro" id="IPR002052">
    <property type="entry name" value="DNA_methylase_N6_adenine_CS"/>
</dbReference>
<dbReference type="InterPro" id="IPR023135">
    <property type="entry name" value="N6_DNA_MeTrfase_TaqI_C"/>
</dbReference>
<comment type="caution">
    <text evidence="10">The sequence shown here is derived from an EMBL/GenBank/DDBJ whole genome shotgun (WGS) entry which is preliminary data.</text>
</comment>
<evidence type="ECO:0000256" key="3">
    <source>
        <dbReference type="ARBA" id="ARBA00022679"/>
    </source>
</evidence>
<dbReference type="Pfam" id="PF12950">
    <property type="entry name" value="TaqI_C"/>
    <property type="match status" value="1"/>
</dbReference>
<evidence type="ECO:0000313" key="11">
    <source>
        <dbReference type="Proteomes" id="UP000176364"/>
    </source>
</evidence>
<dbReference type="InterPro" id="IPR025931">
    <property type="entry name" value="TaqI_C"/>
</dbReference>
<name>A0A1F5DQR2_9BACT</name>
<dbReference type="Gene3D" id="3.40.50.150">
    <property type="entry name" value="Vaccinia Virus protein VP39"/>
    <property type="match status" value="1"/>
</dbReference>
<reference evidence="10 11" key="1">
    <citation type="journal article" date="2016" name="Nat. Commun.">
        <title>Thousands of microbial genomes shed light on interconnected biogeochemical processes in an aquifer system.</title>
        <authorList>
            <person name="Anantharaman K."/>
            <person name="Brown C.T."/>
            <person name="Hug L.A."/>
            <person name="Sharon I."/>
            <person name="Castelle C.J."/>
            <person name="Probst A.J."/>
            <person name="Thomas B.C."/>
            <person name="Singh A."/>
            <person name="Wilkins M.J."/>
            <person name="Karaoz U."/>
            <person name="Brodie E.L."/>
            <person name="Williams K.H."/>
            <person name="Hubbard S.S."/>
            <person name="Banfield J.F."/>
        </authorList>
    </citation>
    <scope>NUCLEOTIDE SEQUENCE [LARGE SCALE GENOMIC DNA]</scope>
</reference>
<dbReference type="InterPro" id="IPR029063">
    <property type="entry name" value="SAM-dependent_MTases_sf"/>
</dbReference>